<comment type="subcellular location">
    <subcellularLocation>
        <location evidence="1">Membrane</location>
        <topology evidence="1">Multi-pass membrane protein</topology>
    </subcellularLocation>
</comment>
<dbReference type="AlphaFoldDB" id="A0A1W1VCE7"/>
<keyword evidence="10" id="KW-1185">Reference proteome</keyword>
<evidence type="ECO:0000256" key="5">
    <source>
        <dbReference type="ARBA" id="ARBA00022692"/>
    </source>
</evidence>
<evidence type="ECO:0000313" key="10">
    <source>
        <dbReference type="Proteomes" id="UP000192569"/>
    </source>
</evidence>
<keyword evidence="3" id="KW-0813">Transport</keyword>
<dbReference type="NCBIfam" id="TIGR00912">
    <property type="entry name" value="2A0309"/>
    <property type="match status" value="1"/>
</dbReference>
<keyword evidence="7 8" id="KW-0472">Membrane</keyword>
<evidence type="ECO:0000256" key="7">
    <source>
        <dbReference type="ARBA" id="ARBA00023136"/>
    </source>
</evidence>
<feature type="transmembrane region" description="Helical" evidence="8">
    <location>
        <begin position="70"/>
        <end position="94"/>
    </location>
</feature>
<feature type="transmembrane region" description="Helical" evidence="8">
    <location>
        <begin position="270"/>
        <end position="295"/>
    </location>
</feature>
<dbReference type="RefSeq" id="WP_084663465.1">
    <property type="nucleotide sequence ID" value="NZ_LT838272.1"/>
</dbReference>
<evidence type="ECO:0000256" key="6">
    <source>
        <dbReference type="ARBA" id="ARBA00022989"/>
    </source>
</evidence>
<dbReference type="PANTHER" id="PTHR34975">
    <property type="entry name" value="SPORE GERMINATION PROTEIN A2"/>
    <property type="match status" value="1"/>
</dbReference>
<feature type="transmembrane region" description="Helical" evidence="8">
    <location>
        <begin position="12"/>
        <end position="29"/>
    </location>
</feature>
<gene>
    <name evidence="9" type="ORF">SAMN00808754_0364</name>
</gene>
<keyword evidence="6 8" id="KW-1133">Transmembrane helix</keyword>
<feature type="transmembrane region" description="Helical" evidence="8">
    <location>
        <begin position="219"/>
        <end position="239"/>
    </location>
</feature>
<dbReference type="InterPro" id="IPR004761">
    <property type="entry name" value="Spore_GerAB"/>
</dbReference>
<feature type="transmembrane region" description="Helical" evidence="8">
    <location>
        <begin position="331"/>
        <end position="356"/>
    </location>
</feature>
<dbReference type="Pfam" id="PF03845">
    <property type="entry name" value="Spore_permease"/>
    <property type="match status" value="1"/>
</dbReference>
<keyword evidence="5 8" id="KW-0812">Transmembrane</keyword>
<dbReference type="EMBL" id="LT838272">
    <property type="protein sequence ID" value="SMB90976.1"/>
    <property type="molecule type" value="Genomic_DNA"/>
</dbReference>
<dbReference type="GO" id="GO:0009847">
    <property type="term" value="P:spore germination"/>
    <property type="evidence" value="ECO:0007669"/>
    <property type="project" value="InterPro"/>
</dbReference>
<name>A0A1W1VCE7_9FIRM</name>
<dbReference type="GO" id="GO:0016020">
    <property type="term" value="C:membrane"/>
    <property type="evidence" value="ECO:0007669"/>
    <property type="project" value="UniProtKB-SubCell"/>
</dbReference>
<feature type="transmembrane region" description="Helical" evidence="8">
    <location>
        <begin position="114"/>
        <end position="134"/>
    </location>
</feature>
<comment type="similarity">
    <text evidence="2">Belongs to the amino acid-polyamine-organocation (APC) superfamily. Spore germination protein (SGP) (TC 2.A.3.9) family.</text>
</comment>
<evidence type="ECO:0000256" key="2">
    <source>
        <dbReference type="ARBA" id="ARBA00007998"/>
    </source>
</evidence>
<keyword evidence="4" id="KW-0309">Germination</keyword>
<dbReference type="Proteomes" id="UP000192569">
    <property type="component" value="Chromosome I"/>
</dbReference>
<dbReference type="OrthoDB" id="2716906at2"/>
<organism evidence="9 10">
    <name type="scientific">Thermanaeromonas toyohensis ToBE</name>
    <dbReference type="NCBI Taxonomy" id="698762"/>
    <lineage>
        <taxon>Bacteria</taxon>
        <taxon>Bacillati</taxon>
        <taxon>Bacillota</taxon>
        <taxon>Clostridia</taxon>
        <taxon>Neomoorellales</taxon>
        <taxon>Neomoorellaceae</taxon>
        <taxon>Thermanaeromonas</taxon>
    </lineage>
</organism>
<evidence type="ECO:0000256" key="8">
    <source>
        <dbReference type="SAM" id="Phobius"/>
    </source>
</evidence>
<evidence type="ECO:0000313" key="9">
    <source>
        <dbReference type="EMBL" id="SMB90976.1"/>
    </source>
</evidence>
<protein>
    <submittedName>
        <fullName evidence="9">Spore germination protein</fullName>
    </submittedName>
</protein>
<dbReference type="PANTHER" id="PTHR34975:SF2">
    <property type="entry name" value="SPORE GERMINATION PROTEIN A2"/>
    <property type="match status" value="1"/>
</dbReference>
<evidence type="ECO:0000256" key="4">
    <source>
        <dbReference type="ARBA" id="ARBA00022544"/>
    </source>
</evidence>
<reference evidence="9 10" key="1">
    <citation type="submission" date="2017-04" db="EMBL/GenBank/DDBJ databases">
        <authorList>
            <person name="Afonso C.L."/>
            <person name="Miller P.J."/>
            <person name="Scott M.A."/>
            <person name="Spackman E."/>
            <person name="Goraichik I."/>
            <person name="Dimitrov K.M."/>
            <person name="Suarez D.L."/>
            <person name="Swayne D.E."/>
        </authorList>
    </citation>
    <scope>NUCLEOTIDE SEQUENCE [LARGE SCALE GENOMIC DNA]</scope>
    <source>
        <strain evidence="9 10">ToBE</strain>
    </source>
</reference>
<dbReference type="STRING" id="698762.SAMN00808754_0364"/>
<proteinExistence type="inferred from homology"/>
<accession>A0A1W1VCE7</accession>
<evidence type="ECO:0000256" key="3">
    <source>
        <dbReference type="ARBA" id="ARBA00022448"/>
    </source>
</evidence>
<feature type="transmembrane region" description="Helical" evidence="8">
    <location>
        <begin position="146"/>
        <end position="167"/>
    </location>
</feature>
<feature type="transmembrane region" description="Helical" evidence="8">
    <location>
        <begin position="307"/>
        <end position="325"/>
    </location>
</feature>
<evidence type="ECO:0000256" key="1">
    <source>
        <dbReference type="ARBA" id="ARBA00004141"/>
    </source>
</evidence>
<sequence>MLTRERIGTPEAFFLTVAAMIEVGTLVGAKDIVDKVGVDTWLVSPLETLTSLGAIYLVTKLAMKFPHLDLLGYSQLLVGKWLGWLLSLPVYVYWLGLSAEVSRVTVDVIKNTLLPRTPMEVILFTFILAAAYLAKQGLEPLARACVIIVIIFLPLTMLLFLLVIPRVRVENFLPFLPQGPWPVLKLALWRISNAEEMSFFLILVPFMQKPKEAWKAASLGYLLVMVVVVIVLTTCQGVLGVDKLKYTLIPGLAVTQLAEFAGTFIERISLLFISLWVIIVFPTVSSLLWASSYLLGCLFNFKDYRMLAFYQLPVVYFLAIHPRSTFDVKRFFFFLQPLGLVVLVAIPVLLLMVSFFRFRGRGEL</sequence>